<dbReference type="PANTHER" id="PTHR45871:SF1">
    <property type="entry name" value="PHOSPHATIDYLINOSITOL N-ACETYLGLUCOSAMINYLTRANSFERASE SUBUNIT A"/>
    <property type="match status" value="1"/>
</dbReference>
<feature type="domain" description="Glycosyltransferase subfamily 4-like N-terminal" evidence="2">
    <location>
        <begin position="21"/>
        <end position="181"/>
    </location>
</feature>
<dbReference type="OrthoDB" id="73743at2"/>
<dbReference type="InterPro" id="IPR028098">
    <property type="entry name" value="Glyco_trans_4-like_N"/>
</dbReference>
<dbReference type="PANTHER" id="PTHR45871">
    <property type="entry name" value="N-ACETYLGLUCOSAMINYL-PHOSPHATIDYLINOSITOL BIOSYNTHETIC PROTEIN"/>
    <property type="match status" value="1"/>
</dbReference>
<organism evidence="3 4">
    <name type="scientific">Thermosporothrix hazakensis</name>
    <dbReference type="NCBI Taxonomy" id="644383"/>
    <lineage>
        <taxon>Bacteria</taxon>
        <taxon>Bacillati</taxon>
        <taxon>Chloroflexota</taxon>
        <taxon>Ktedonobacteria</taxon>
        <taxon>Ktedonobacterales</taxon>
        <taxon>Thermosporotrichaceae</taxon>
        <taxon>Thermosporothrix</taxon>
    </lineage>
</organism>
<evidence type="ECO:0000313" key="3">
    <source>
        <dbReference type="EMBL" id="PZW22947.1"/>
    </source>
</evidence>
<comment type="caution">
    <text evidence="3">The sequence shown here is derived from an EMBL/GenBank/DDBJ whole genome shotgun (WGS) entry which is preliminary data.</text>
</comment>
<name>A0A326U0T2_THEHA</name>
<protein>
    <submittedName>
        <fullName evidence="3">Glycosyltransferase involved in cell wall biosynthesis</fullName>
    </submittedName>
</protein>
<dbReference type="Pfam" id="PF00534">
    <property type="entry name" value="Glycos_transf_1"/>
    <property type="match status" value="1"/>
</dbReference>
<sequence>MSVESDVVKVLMVTPRYSPSVGGTETHVYEVGRRLAERGVALTLLTTAPAGSAPSVEMADGMRIIRVRAWPPRGDYFFAPGIETVMKSENWDLVHCQSCHTFVPILAMRTAQKLGLPYVLTFHTGGHSSQVRTLFRGLQWRLLRPLFAGAQYLIGVSQFEAAYFCLKLGLPVKKFEVIPNGASDLAAYLPSGETITPENALIVSVGRLEKYKGHHRLILALPEIHKYCPAARLLILGQGPYELVLRELAKSAGVANFVEIRSISPARRAELAMTLARASLVALLSQYEAHPVSIMEALSLRKPVLVANTSGLSELARWPLVKVIPLRSSAQKIAQTVAEILAWPPRAEDVPLPTWDDCAERLLTLYQRVVSERRAQCVS</sequence>
<gene>
    <name evidence="3" type="ORF">EI42_05159</name>
</gene>
<dbReference type="Gene3D" id="3.40.50.2000">
    <property type="entry name" value="Glycogen Phosphorylase B"/>
    <property type="match status" value="2"/>
</dbReference>
<feature type="domain" description="Glycosyl transferase family 1" evidence="1">
    <location>
        <begin position="197"/>
        <end position="346"/>
    </location>
</feature>
<dbReference type="AlphaFoldDB" id="A0A326U0T2"/>
<accession>A0A326U0T2</accession>
<dbReference type="GO" id="GO:0016757">
    <property type="term" value="F:glycosyltransferase activity"/>
    <property type="evidence" value="ECO:0007669"/>
    <property type="project" value="InterPro"/>
</dbReference>
<dbReference type="Proteomes" id="UP000248806">
    <property type="component" value="Unassembled WGS sequence"/>
</dbReference>
<evidence type="ECO:0000259" key="2">
    <source>
        <dbReference type="Pfam" id="PF13439"/>
    </source>
</evidence>
<keyword evidence="3" id="KW-0808">Transferase</keyword>
<dbReference type="RefSeq" id="WP_111325442.1">
    <property type="nucleotide sequence ID" value="NZ_BIFX01000001.1"/>
</dbReference>
<dbReference type="SUPFAM" id="SSF53756">
    <property type="entry name" value="UDP-Glycosyltransferase/glycogen phosphorylase"/>
    <property type="match status" value="1"/>
</dbReference>
<evidence type="ECO:0000259" key="1">
    <source>
        <dbReference type="Pfam" id="PF00534"/>
    </source>
</evidence>
<dbReference type="InterPro" id="IPR001296">
    <property type="entry name" value="Glyco_trans_1"/>
</dbReference>
<evidence type="ECO:0000313" key="4">
    <source>
        <dbReference type="Proteomes" id="UP000248806"/>
    </source>
</evidence>
<dbReference type="CDD" id="cd03801">
    <property type="entry name" value="GT4_PimA-like"/>
    <property type="match status" value="1"/>
</dbReference>
<proteinExistence type="predicted"/>
<reference evidence="3 4" key="1">
    <citation type="submission" date="2018-06" db="EMBL/GenBank/DDBJ databases">
        <title>Genomic Encyclopedia of Archaeal and Bacterial Type Strains, Phase II (KMG-II): from individual species to whole genera.</title>
        <authorList>
            <person name="Goeker M."/>
        </authorList>
    </citation>
    <scope>NUCLEOTIDE SEQUENCE [LARGE SCALE GENOMIC DNA]</scope>
    <source>
        <strain evidence="3 4">ATCC BAA-1881</strain>
    </source>
</reference>
<keyword evidence="4" id="KW-1185">Reference proteome</keyword>
<dbReference type="Pfam" id="PF13439">
    <property type="entry name" value="Glyco_transf_4"/>
    <property type="match status" value="1"/>
</dbReference>
<dbReference type="EMBL" id="QKUF01000028">
    <property type="protein sequence ID" value="PZW22947.1"/>
    <property type="molecule type" value="Genomic_DNA"/>
</dbReference>